<name>A0AAX3FPS7_9PSED</name>
<reference evidence="2 3" key="1">
    <citation type="submission" date="2018-12" db="EMBL/GenBank/DDBJ databases">
        <authorList>
            <consortium name="Pathogen Informatics"/>
        </authorList>
    </citation>
    <scope>NUCLEOTIDE SEQUENCE [LARGE SCALE GENOMIC DNA]</scope>
    <source>
        <strain evidence="2 3">NCTC7357</strain>
    </source>
</reference>
<organism evidence="2 3">
    <name type="scientific">Pseudomonas chlororaphis</name>
    <dbReference type="NCBI Taxonomy" id="587753"/>
    <lineage>
        <taxon>Bacteria</taxon>
        <taxon>Pseudomonadati</taxon>
        <taxon>Pseudomonadota</taxon>
        <taxon>Gammaproteobacteria</taxon>
        <taxon>Pseudomonadales</taxon>
        <taxon>Pseudomonadaceae</taxon>
        <taxon>Pseudomonas</taxon>
    </lineage>
</organism>
<dbReference type="PANTHER" id="PTHR42912:SF93">
    <property type="entry name" value="N6-ADENOSINE-METHYLTRANSFERASE TMT1A"/>
    <property type="match status" value="1"/>
</dbReference>
<keyword evidence="2" id="KW-0808">Transferase</keyword>
<protein>
    <submittedName>
        <fullName evidence="2">Methyltransferase</fullName>
    </submittedName>
</protein>
<dbReference type="InterPro" id="IPR029063">
    <property type="entry name" value="SAM-dependent_MTases_sf"/>
</dbReference>
<dbReference type="GO" id="GO:0008168">
    <property type="term" value="F:methyltransferase activity"/>
    <property type="evidence" value="ECO:0007669"/>
    <property type="project" value="UniProtKB-KW"/>
</dbReference>
<sequence length="220" mass="25572">MADLELSCKYDREQAERYLRKHQAGFARRISNWRDMQVARKALLLADEPDSVLDLPCGAGRFWPLLAEQAGRKIIAADSSADMLMVAWNAQPLDVIKRVRLLYTSAFAIDLPDNAVDSIFSMRLLHHISDRTNRLALLKEFHRVTRDSLIISLWVDGNLKSLRRKRTEATRPRRAYQNRFVMPVREIEAEFAQAGFSVQQHIDHVPFLQMWRVYVLRKSP</sequence>
<dbReference type="AlphaFoldDB" id="A0AAX3FPS7"/>
<dbReference type="EMBL" id="LR134334">
    <property type="protein sequence ID" value="VEF72654.1"/>
    <property type="molecule type" value="Genomic_DNA"/>
</dbReference>
<evidence type="ECO:0000313" key="3">
    <source>
        <dbReference type="Proteomes" id="UP000277437"/>
    </source>
</evidence>
<dbReference type="SUPFAM" id="SSF53335">
    <property type="entry name" value="S-adenosyl-L-methionine-dependent methyltransferases"/>
    <property type="match status" value="1"/>
</dbReference>
<dbReference type="Proteomes" id="UP000277437">
    <property type="component" value="Chromosome"/>
</dbReference>
<gene>
    <name evidence="2" type="ORF">NCTC7357_00890</name>
</gene>
<proteinExistence type="predicted"/>
<dbReference type="GO" id="GO:0032259">
    <property type="term" value="P:methylation"/>
    <property type="evidence" value="ECO:0007669"/>
    <property type="project" value="UniProtKB-KW"/>
</dbReference>
<dbReference type="InterPro" id="IPR050508">
    <property type="entry name" value="Methyltransf_Superfamily"/>
</dbReference>
<evidence type="ECO:0000313" key="2">
    <source>
        <dbReference type="EMBL" id="VEF72654.1"/>
    </source>
</evidence>
<accession>A0AAX3FPS7</accession>
<evidence type="ECO:0000259" key="1">
    <source>
        <dbReference type="Pfam" id="PF13649"/>
    </source>
</evidence>
<dbReference type="RefSeq" id="WP_124324690.1">
    <property type="nucleotide sequence ID" value="NZ_CP118137.1"/>
</dbReference>
<dbReference type="CDD" id="cd02440">
    <property type="entry name" value="AdoMet_MTases"/>
    <property type="match status" value="1"/>
</dbReference>
<keyword evidence="2" id="KW-0489">Methyltransferase</keyword>
<dbReference type="Pfam" id="PF13649">
    <property type="entry name" value="Methyltransf_25"/>
    <property type="match status" value="1"/>
</dbReference>
<dbReference type="Gene3D" id="3.40.50.150">
    <property type="entry name" value="Vaccinia Virus protein VP39"/>
    <property type="match status" value="1"/>
</dbReference>
<feature type="domain" description="Methyltransferase" evidence="1">
    <location>
        <begin position="52"/>
        <end position="146"/>
    </location>
</feature>
<dbReference type="InterPro" id="IPR041698">
    <property type="entry name" value="Methyltransf_25"/>
</dbReference>
<dbReference type="PANTHER" id="PTHR42912">
    <property type="entry name" value="METHYLTRANSFERASE"/>
    <property type="match status" value="1"/>
</dbReference>